<evidence type="ECO:0000256" key="2">
    <source>
        <dbReference type="ARBA" id="ARBA00004123"/>
    </source>
</evidence>
<dbReference type="EMBL" id="WNTK01000007">
    <property type="protein sequence ID" value="KAG9480617.1"/>
    <property type="molecule type" value="Genomic_DNA"/>
</dbReference>
<dbReference type="SUPFAM" id="SSF57667">
    <property type="entry name" value="beta-beta-alpha zinc fingers"/>
    <property type="match status" value="4"/>
</dbReference>
<evidence type="ECO:0000256" key="3">
    <source>
        <dbReference type="ARBA" id="ARBA00022723"/>
    </source>
</evidence>
<dbReference type="InterPro" id="IPR036051">
    <property type="entry name" value="KRAB_dom_sf"/>
</dbReference>
<comment type="function">
    <text evidence="1">May be involved in transcriptional regulation.</text>
</comment>
<dbReference type="FunFam" id="3.30.160.60:FF:000030">
    <property type="entry name" value="Zinc finger protein 628"/>
    <property type="match status" value="1"/>
</dbReference>
<evidence type="ECO:0000256" key="12">
    <source>
        <dbReference type="SAM" id="MobiDB-lite"/>
    </source>
</evidence>
<dbReference type="Pfam" id="PF00096">
    <property type="entry name" value="zf-C2H2"/>
    <property type="match status" value="5"/>
</dbReference>
<dbReference type="InterPro" id="IPR036236">
    <property type="entry name" value="Znf_C2H2_sf"/>
</dbReference>
<dbReference type="InterPro" id="IPR001909">
    <property type="entry name" value="KRAB"/>
</dbReference>
<evidence type="ECO:0000256" key="8">
    <source>
        <dbReference type="ARBA" id="ARBA00023125"/>
    </source>
</evidence>
<feature type="domain" description="C2H2-type" evidence="13">
    <location>
        <begin position="339"/>
        <end position="366"/>
    </location>
</feature>
<dbReference type="FunFam" id="3.30.160.60:FF:000029">
    <property type="entry name" value="GLI family zinc finger 4"/>
    <property type="match status" value="1"/>
</dbReference>
<keyword evidence="10" id="KW-0539">Nucleus</keyword>
<dbReference type="InterPro" id="IPR013087">
    <property type="entry name" value="Znf_C2H2_type"/>
</dbReference>
<evidence type="ECO:0000256" key="9">
    <source>
        <dbReference type="ARBA" id="ARBA00023163"/>
    </source>
</evidence>
<name>A0A8J6F2T3_ELECQ</name>
<keyword evidence="15" id="KW-1185">Reference proteome</keyword>
<feature type="domain" description="C2H2-type" evidence="13">
    <location>
        <begin position="478"/>
        <end position="503"/>
    </location>
</feature>
<dbReference type="PANTHER" id="PTHR23235">
    <property type="entry name" value="KRUEPPEL-LIKE TRANSCRIPTION FACTOR"/>
    <property type="match status" value="1"/>
</dbReference>
<keyword evidence="9" id="KW-0804">Transcription</keyword>
<dbReference type="GO" id="GO:0000978">
    <property type="term" value="F:RNA polymerase II cis-regulatory region sequence-specific DNA binding"/>
    <property type="evidence" value="ECO:0007669"/>
    <property type="project" value="TreeGrafter"/>
</dbReference>
<dbReference type="OrthoDB" id="8117402at2759"/>
<dbReference type="FunFam" id="3.30.160.60:FF:000358">
    <property type="entry name" value="zinc finger protein 24"/>
    <property type="match status" value="1"/>
</dbReference>
<evidence type="ECO:0000256" key="6">
    <source>
        <dbReference type="ARBA" id="ARBA00022833"/>
    </source>
</evidence>
<keyword evidence="5 11" id="KW-0863">Zinc-finger</keyword>
<dbReference type="FunFam" id="3.30.160.60:FF:000478">
    <property type="entry name" value="Zinc finger protein 133"/>
    <property type="match status" value="2"/>
</dbReference>
<dbReference type="PROSITE" id="PS00028">
    <property type="entry name" value="ZINC_FINGER_C2H2_1"/>
    <property type="match status" value="6"/>
</dbReference>
<keyword evidence="6" id="KW-0862">Zinc</keyword>
<comment type="caution">
    <text evidence="14">The sequence shown here is derived from an EMBL/GenBank/DDBJ whole genome shotgun (WGS) entry which is preliminary data.</text>
</comment>
<dbReference type="PANTHER" id="PTHR23235:SF178">
    <property type="entry name" value="C2H2-TYPE DOMAIN-CONTAINING PROTEIN-RELATED"/>
    <property type="match status" value="1"/>
</dbReference>
<feature type="domain" description="C2H2-type" evidence="13">
    <location>
        <begin position="450"/>
        <end position="477"/>
    </location>
</feature>
<comment type="subcellular location">
    <subcellularLocation>
        <location evidence="2">Nucleus</location>
    </subcellularLocation>
</comment>
<proteinExistence type="predicted"/>
<evidence type="ECO:0000259" key="13">
    <source>
        <dbReference type="PROSITE" id="PS50157"/>
    </source>
</evidence>
<sequence length="509" mass="58103">MEKDRNQMTDRILNLTLEIIYLLTGEDYVPAKKSGELVTPSNCPRVSGEASRTQSPSTVSPTHSQTPEECNEKKILELTNKIIQLLTGEVGTAGDDGMLYSNTRTINVSLCCQVPIRCQDVTVYFSLEEWEYLEGHKDLYGDVMMETHQLFTSADNFEANISPGDFHPTFHSPYYSGENNNFNKSNLRPELLKLYKTIERPGKSVSDESEDSSSSEDDFPNSDLYIHTQYTATDAQASESDSSDEDVIYISTEHTQAKRPPIFRREDPMPRDKASLLHVYNPRALVYRPAPIKQIPKINSNTQKMNAMLIKYGEFNRNFQMKPTPPPPRHSLPTTRRLFTCTECPKFFTSNSELTRHQRVHKRKKLTCSDCGKLFPYKSHLIRHQSVHTGERAFVCSECGENFLCKSHLVTHLRTHTREKPLVCQDCGKHFSCNSALITHRRIHTGEKPFVCPICGKAFAQSSNLLSHQRGHTGVKKFICRECGKSFAQKNDLNRHLKIHRGQIVFQHM</sequence>
<dbReference type="SMART" id="SM00355">
    <property type="entry name" value="ZnF_C2H2"/>
    <property type="match status" value="6"/>
</dbReference>
<evidence type="ECO:0000256" key="10">
    <source>
        <dbReference type="ARBA" id="ARBA00023242"/>
    </source>
</evidence>
<dbReference type="FunFam" id="3.30.160.60:FF:002343">
    <property type="entry name" value="Zinc finger protein 33A"/>
    <property type="match status" value="1"/>
</dbReference>
<feature type="domain" description="C2H2-type" evidence="13">
    <location>
        <begin position="422"/>
        <end position="449"/>
    </location>
</feature>
<dbReference type="PROSITE" id="PS50157">
    <property type="entry name" value="ZINC_FINGER_C2H2_2"/>
    <property type="match status" value="6"/>
</dbReference>
<feature type="compositionally biased region" description="Acidic residues" evidence="12">
    <location>
        <begin position="207"/>
        <end position="220"/>
    </location>
</feature>
<dbReference type="AlphaFoldDB" id="A0A8J6F2T3"/>
<organism evidence="14 15">
    <name type="scientific">Eleutherodactylus coqui</name>
    <name type="common">Puerto Rican coqui</name>
    <dbReference type="NCBI Taxonomy" id="57060"/>
    <lineage>
        <taxon>Eukaryota</taxon>
        <taxon>Metazoa</taxon>
        <taxon>Chordata</taxon>
        <taxon>Craniata</taxon>
        <taxon>Vertebrata</taxon>
        <taxon>Euteleostomi</taxon>
        <taxon>Amphibia</taxon>
        <taxon>Batrachia</taxon>
        <taxon>Anura</taxon>
        <taxon>Neobatrachia</taxon>
        <taxon>Hyloidea</taxon>
        <taxon>Eleutherodactylidae</taxon>
        <taxon>Eleutherodactylinae</taxon>
        <taxon>Eleutherodactylus</taxon>
        <taxon>Eleutherodactylus</taxon>
    </lineage>
</organism>
<feature type="compositionally biased region" description="Polar residues" evidence="12">
    <location>
        <begin position="39"/>
        <end position="68"/>
    </location>
</feature>
<evidence type="ECO:0000313" key="15">
    <source>
        <dbReference type="Proteomes" id="UP000770717"/>
    </source>
</evidence>
<evidence type="ECO:0000256" key="4">
    <source>
        <dbReference type="ARBA" id="ARBA00022737"/>
    </source>
</evidence>
<feature type="region of interest" description="Disordered" evidence="12">
    <location>
        <begin position="39"/>
        <end position="69"/>
    </location>
</feature>
<keyword evidence="3" id="KW-0479">Metal-binding</keyword>
<keyword evidence="7" id="KW-0805">Transcription regulation</keyword>
<evidence type="ECO:0000256" key="11">
    <source>
        <dbReference type="PROSITE-ProRule" id="PRU00042"/>
    </source>
</evidence>
<feature type="domain" description="C2H2-type" evidence="13">
    <location>
        <begin position="366"/>
        <end position="393"/>
    </location>
</feature>
<dbReference type="CDD" id="cd07765">
    <property type="entry name" value="KRAB_A-box"/>
    <property type="match status" value="1"/>
</dbReference>
<dbReference type="Pfam" id="PF01352">
    <property type="entry name" value="KRAB"/>
    <property type="match status" value="1"/>
</dbReference>
<keyword evidence="8" id="KW-0238">DNA-binding</keyword>
<dbReference type="SUPFAM" id="SSF109640">
    <property type="entry name" value="KRAB domain (Kruppel-associated box)"/>
    <property type="match status" value="1"/>
</dbReference>
<dbReference type="Gene3D" id="3.30.160.60">
    <property type="entry name" value="Classic Zinc Finger"/>
    <property type="match status" value="6"/>
</dbReference>
<evidence type="ECO:0000313" key="14">
    <source>
        <dbReference type="EMBL" id="KAG9480617.1"/>
    </source>
</evidence>
<dbReference type="Proteomes" id="UP000770717">
    <property type="component" value="Unassembled WGS sequence"/>
</dbReference>
<dbReference type="GO" id="GO:0008270">
    <property type="term" value="F:zinc ion binding"/>
    <property type="evidence" value="ECO:0007669"/>
    <property type="project" value="UniProtKB-KW"/>
</dbReference>
<reference evidence="14" key="1">
    <citation type="thesis" date="2020" institute="ProQuest LLC" country="789 East Eisenhower Parkway, Ann Arbor, MI, USA">
        <title>Comparative Genomics and Chromosome Evolution.</title>
        <authorList>
            <person name="Mudd A.B."/>
        </authorList>
    </citation>
    <scope>NUCLEOTIDE SEQUENCE</scope>
    <source>
        <strain evidence="14">HN-11 Male</strain>
        <tissue evidence="14">Kidney and liver</tissue>
    </source>
</reference>
<evidence type="ECO:0000256" key="1">
    <source>
        <dbReference type="ARBA" id="ARBA00003767"/>
    </source>
</evidence>
<dbReference type="Gene3D" id="6.10.140.140">
    <property type="match status" value="1"/>
</dbReference>
<keyword evidence="4" id="KW-0677">Repeat</keyword>
<evidence type="ECO:0000256" key="7">
    <source>
        <dbReference type="ARBA" id="ARBA00023015"/>
    </source>
</evidence>
<gene>
    <name evidence="14" type="ORF">GDO78_012205</name>
</gene>
<accession>A0A8J6F2T3</accession>
<feature type="region of interest" description="Disordered" evidence="12">
    <location>
        <begin position="202"/>
        <end position="222"/>
    </location>
</feature>
<feature type="domain" description="C2H2-type" evidence="13">
    <location>
        <begin position="394"/>
        <end position="421"/>
    </location>
</feature>
<dbReference type="GO" id="GO:0005634">
    <property type="term" value="C:nucleus"/>
    <property type="evidence" value="ECO:0007669"/>
    <property type="project" value="UniProtKB-SubCell"/>
</dbReference>
<protein>
    <recommendedName>
        <fullName evidence="13">C2H2-type domain-containing protein</fullName>
    </recommendedName>
</protein>
<dbReference type="GO" id="GO:0000981">
    <property type="term" value="F:DNA-binding transcription factor activity, RNA polymerase II-specific"/>
    <property type="evidence" value="ECO:0007669"/>
    <property type="project" value="TreeGrafter"/>
</dbReference>
<evidence type="ECO:0000256" key="5">
    <source>
        <dbReference type="ARBA" id="ARBA00022771"/>
    </source>
</evidence>